<gene>
    <name evidence="2" type="ORF">XELAEV_18021831mg</name>
</gene>
<evidence type="ECO:0000313" key="3">
    <source>
        <dbReference type="Proteomes" id="UP000694892"/>
    </source>
</evidence>
<evidence type="ECO:0000313" key="2">
    <source>
        <dbReference type="EMBL" id="OCT83689.1"/>
    </source>
</evidence>
<dbReference type="Proteomes" id="UP000694892">
    <property type="component" value="Chromosome 4L"/>
</dbReference>
<protein>
    <submittedName>
        <fullName evidence="2">Uncharacterized protein</fullName>
    </submittedName>
</protein>
<accession>A0A974HMN5</accession>
<organism evidence="2 3">
    <name type="scientific">Xenopus laevis</name>
    <name type="common">African clawed frog</name>
    <dbReference type="NCBI Taxonomy" id="8355"/>
    <lineage>
        <taxon>Eukaryota</taxon>
        <taxon>Metazoa</taxon>
        <taxon>Chordata</taxon>
        <taxon>Craniata</taxon>
        <taxon>Vertebrata</taxon>
        <taxon>Euteleostomi</taxon>
        <taxon>Amphibia</taxon>
        <taxon>Batrachia</taxon>
        <taxon>Anura</taxon>
        <taxon>Pipoidea</taxon>
        <taxon>Pipidae</taxon>
        <taxon>Xenopodinae</taxon>
        <taxon>Xenopus</taxon>
        <taxon>Xenopus</taxon>
    </lineage>
</organism>
<proteinExistence type="predicted"/>
<sequence length="140" mass="15427">MAAPFQPGNNNQAAGNAVRLHCLSNAAVKLFRKSIPPYKQYRSSTTLPTSPTNPHATLYKFPSPGRHTFTTRGRVLSTRPSQALRSHVCDITTSSKSLRSLCVDFRPWEEQIPEVAVENKFAPSGSREKPNGTISGMSWV</sequence>
<dbReference type="AlphaFoldDB" id="A0A974HMN5"/>
<feature type="region of interest" description="Disordered" evidence="1">
    <location>
        <begin position="121"/>
        <end position="140"/>
    </location>
</feature>
<evidence type="ECO:0000256" key="1">
    <source>
        <dbReference type="SAM" id="MobiDB-lite"/>
    </source>
</evidence>
<reference evidence="3" key="1">
    <citation type="journal article" date="2016" name="Nature">
        <title>Genome evolution in the allotetraploid frog Xenopus laevis.</title>
        <authorList>
            <person name="Session A.M."/>
            <person name="Uno Y."/>
            <person name="Kwon T."/>
            <person name="Chapman J.A."/>
            <person name="Toyoda A."/>
            <person name="Takahashi S."/>
            <person name="Fukui A."/>
            <person name="Hikosaka A."/>
            <person name="Suzuki A."/>
            <person name="Kondo M."/>
            <person name="van Heeringen S.J."/>
            <person name="Quigley I."/>
            <person name="Heinz S."/>
            <person name="Ogino H."/>
            <person name="Ochi H."/>
            <person name="Hellsten U."/>
            <person name="Lyons J.B."/>
            <person name="Simakov O."/>
            <person name="Putnam N."/>
            <person name="Stites J."/>
            <person name="Kuroki Y."/>
            <person name="Tanaka T."/>
            <person name="Michiue T."/>
            <person name="Watanabe M."/>
            <person name="Bogdanovic O."/>
            <person name="Lister R."/>
            <person name="Georgiou G."/>
            <person name="Paranjpe S.S."/>
            <person name="van Kruijsbergen I."/>
            <person name="Shu S."/>
            <person name="Carlson J."/>
            <person name="Kinoshita T."/>
            <person name="Ohta Y."/>
            <person name="Mawaribuchi S."/>
            <person name="Jenkins J."/>
            <person name="Grimwood J."/>
            <person name="Schmutz J."/>
            <person name="Mitros T."/>
            <person name="Mozaffari S.V."/>
            <person name="Suzuki Y."/>
            <person name="Haramoto Y."/>
            <person name="Yamamoto T.S."/>
            <person name="Takagi C."/>
            <person name="Heald R."/>
            <person name="Miller K."/>
            <person name="Haudenschild C."/>
            <person name="Kitzman J."/>
            <person name="Nakayama T."/>
            <person name="Izutsu Y."/>
            <person name="Robert J."/>
            <person name="Fortriede J."/>
            <person name="Burns K."/>
            <person name="Lotay V."/>
            <person name="Karimi K."/>
            <person name="Yasuoka Y."/>
            <person name="Dichmann D.S."/>
            <person name="Flajnik M.F."/>
            <person name="Houston D.W."/>
            <person name="Shendure J."/>
            <person name="DuPasquier L."/>
            <person name="Vize P.D."/>
            <person name="Zorn A.M."/>
            <person name="Ito M."/>
            <person name="Marcotte E.M."/>
            <person name="Wallingford J.B."/>
            <person name="Ito Y."/>
            <person name="Asashima M."/>
            <person name="Ueno N."/>
            <person name="Matsuda Y."/>
            <person name="Veenstra G.J."/>
            <person name="Fujiyama A."/>
            <person name="Harland R.M."/>
            <person name="Taira M."/>
            <person name="Rokhsar D.S."/>
        </authorList>
    </citation>
    <scope>NUCLEOTIDE SEQUENCE [LARGE SCALE GENOMIC DNA]</scope>
    <source>
        <strain evidence="3">J</strain>
    </source>
</reference>
<dbReference type="EMBL" id="CM004472">
    <property type="protein sequence ID" value="OCT83689.1"/>
    <property type="molecule type" value="Genomic_DNA"/>
</dbReference>
<name>A0A974HMN5_XENLA</name>